<keyword evidence="5" id="KW-0482">Metalloprotease</keyword>
<protein>
    <submittedName>
        <fullName evidence="5">Metalloprotease mig-17</fullName>
    </submittedName>
</protein>
<feature type="domain" description="Peptidase M12B" evidence="3">
    <location>
        <begin position="44"/>
        <end position="260"/>
    </location>
</feature>
<gene>
    <name evidence="5" type="primary">LOC101861052</name>
</gene>
<evidence type="ECO:0000313" key="5">
    <source>
        <dbReference type="RefSeq" id="XP_012939839.1"/>
    </source>
</evidence>
<evidence type="ECO:0000313" key="4">
    <source>
        <dbReference type="Proteomes" id="UP000694888"/>
    </source>
</evidence>
<reference evidence="5" key="1">
    <citation type="submission" date="2025-08" db="UniProtKB">
        <authorList>
            <consortium name="RefSeq"/>
        </authorList>
    </citation>
    <scope>IDENTIFICATION</scope>
</reference>
<dbReference type="PROSITE" id="PS50215">
    <property type="entry name" value="ADAM_MEPRO"/>
    <property type="match status" value="1"/>
</dbReference>
<dbReference type="GO" id="GO:0008237">
    <property type="term" value="F:metallopeptidase activity"/>
    <property type="evidence" value="ECO:0007669"/>
    <property type="project" value="UniProtKB-KW"/>
</dbReference>
<accession>A0ABM1A324</accession>
<feature type="compositionally biased region" description="Basic and acidic residues" evidence="2">
    <location>
        <begin position="472"/>
        <end position="486"/>
    </location>
</feature>
<evidence type="ECO:0000256" key="1">
    <source>
        <dbReference type="PROSITE-ProRule" id="PRU00276"/>
    </source>
</evidence>
<keyword evidence="1" id="KW-0479">Metal-binding</keyword>
<dbReference type="RefSeq" id="XP_012939839.1">
    <property type="nucleotide sequence ID" value="XM_013084385.2"/>
</dbReference>
<keyword evidence="4" id="KW-1185">Reference proteome</keyword>
<dbReference type="Gene3D" id="3.40.390.10">
    <property type="entry name" value="Collagenase (Catalytic Domain)"/>
    <property type="match status" value="1"/>
</dbReference>
<evidence type="ECO:0000256" key="2">
    <source>
        <dbReference type="SAM" id="MobiDB-lite"/>
    </source>
</evidence>
<feature type="binding site" evidence="1">
    <location>
        <position position="213"/>
    </location>
    <ligand>
        <name>Zn(2+)</name>
        <dbReference type="ChEBI" id="CHEBI:29105"/>
        <note>catalytic</note>
    </ligand>
</feature>
<dbReference type="PANTHER" id="PTHR11905:SF159">
    <property type="entry name" value="ADAM METALLOPROTEASE"/>
    <property type="match status" value="1"/>
</dbReference>
<proteinExistence type="predicted"/>
<feature type="active site" evidence="1">
    <location>
        <position position="204"/>
    </location>
</feature>
<sequence length="495" mass="53671">MRNSILVPSTRQTTEKHASKRRKQNNTNEIAAKQALALGSTEQYVAEVYFVVDSKAFQIYVEEVNTDGNKIAIAKEKMEADIDFFLTQVNARYDTLLNLNLKISKRKVSILTNEDVFASSIIQSNTYVSTKDALNSFDSWLETEGSLSTLNYDLALLWTGYDLFSTGTETAGFAYVGTVCNGVQAISVVEYDGTYSTVINTAHEIAHNLGASHDSGSTGYIMAPSSSPSSNNRWSFSLCSSSDITGVITQITENCLTSSNADSTIPNSGITESLNNPNVLCARKKGASSYLCQNRNFYDNAAPKGDNVCKSFYCYLSGNTCGTVMSTDGMVCGSGKTCKEGTCQDDPASTTSDLNDNCLYGDQRRVTFGGSSQTCSQFLDSTYDHYCQSSETVRQLCCGTCTERYSGKPDCPYGDKSMSCALYSANEICGHAPNAAICCKTCQGYSGRKRRSANLMTPVILSADAPPVQDGANKKSQEDQENEKKILSHVPQAMA</sequence>
<keyword evidence="5" id="KW-0645">Protease</keyword>
<dbReference type="InterPro" id="IPR001590">
    <property type="entry name" value="Peptidase_M12B"/>
</dbReference>
<dbReference type="PANTHER" id="PTHR11905">
    <property type="entry name" value="ADAM A DISINTEGRIN AND METALLOPROTEASE DOMAIN"/>
    <property type="match status" value="1"/>
</dbReference>
<name>A0ABM1A324_APLCA</name>
<feature type="region of interest" description="Disordered" evidence="2">
    <location>
        <begin position="461"/>
        <end position="495"/>
    </location>
</feature>
<evidence type="ECO:0000259" key="3">
    <source>
        <dbReference type="PROSITE" id="PS50215"/>
    </source>
</evidence>
<keyword evidence="5" id="KW-0378">Hydrolase</keyword>
<feature type="compositionally biased region" description="Polar residues" evidence="2">
    <location>
        <begin position="1"/>
        <end position="12"/>
    </location>
</feature>
<organism evidence="4 5">
    <name type="scientific">Aplysia californica</name>
    <name type="common">California sea hare</name>
    <dbReference type="NCBI Taxonomy" id="6500"/>
    <lineage>
        <taxon>Eukaryota</taxon>
        <taxon>Metazoa</taxon>
        <taxon>Spiralia</taxon>
        <taxon>Lophotrochozoa</taxon>
        <taxon>Mollusca</taxon>
        <taxon>Gastropoda</taxon>
        <taxon>Heterobranchia</taxon>
        <taxon>Euthyneura</taxon>
        <taxon>Tectipleura</taxon>
        <taxon>Aplysiida</taxon>
        <taxon>Aplysioidea</taxon>
        <taxon>Aplysiidae</taxon>
        <taxon>Aplysia</taxon>
    </lineage>
</organism>
<dbReference type="GeneID" id="101861052"/>
<comment type="caution">
    <text evidence="1">Lacks conserved residue(s) required for the propagation of feature annotation.</text>
</comment>
<dbReference type="SUPFAM" id="SSF55486">
    <property type="entry name" value="Metalloproteases ('zincins'), catalytic domain"/>
    <property type="match status" value="1"/>
</dbReference>
<keyword evidence="1" id="KW-0862">Zinc</keyword>
<feature type="binding site" evidence="1">
    <location>
        <position position="207"/>
    </location>
    <ligand>
        <name>Zn(2+)</name>
        <dbReference type="ChEBI" id="CHEBI:29105"/>
        <note>catalytic</note>
    </ligand>
</feature>
<dbReference type="Pfam" id="PF13688">
    <property type="entry name" value="Reprolysin_5"/>
    <property type="match status" value="1"/>
</dbReference>
<dbReference type="Proteomes" id="UP000694888">
    <property type="component" value="Unplaced"/>
</dbReference>
<feature type="region of interest" description="Disordered" evidence="2">
    <location>
        <begin position="1"/>
        <end position="26"/>
    </location>
</feature>
<dbReference type="InterPro" id="IPR024079">
    <property type="entry name" value="MetalloPept_cat_dom_sf"/>
</dbReference>
<feature type="binding site" evidence="1">
    <location>
        <position position="203"/>
    </location>
    <ligand>
        <name>Zn(2+)</name>
        <dbReference type="ChEBI" id="CHEBI:29105"/>
        <note>catalytic</note>
    </ligand>
</feature>